<accession>A0ABN2VI16</accession>
<evidence type="ECO:0000313" key="2">
    <source>
        <dbReference type="Proteomes" id="UP001500751"/>
    </source>
</evidence>
<name>A0ABN2VI16_9ACTN</name>
<proteinExistence type="predicted"/>
<dbReference type="Proteomes" id="UP001500751">
    <property type="component" value="Unassembled WGS sequence"/>
</dbReference>
<organism evidence="1 2">
    <name type="scientific">Catenulispora yoronensis</name>
    <dbReference type="NCBI Taxonomy" id="450799"/>
    <lineage>
        <taxon>Bacteria</taxon>
        <taxon>Bacillati</taxon>
        <taxon>Actinomycetota</taxon>
        <taxon>Actinomycetes</taxon>
        <taxon>Catenulisporales</taxon>
        <taxon>Catenulisporaceae</taxon>
        <taxon>Catenulispora</taxon>
    </lineage>
</organism>
<dbReference type="EMBL" id="BAAAQN010000089">
    <property type="protein sequence ID" value="GAA2062945.1"/>
    <property type="molecule type" value="Genomic_DNA"/>
</dbReference>
<keyword evidence="2" id="KW-1185">Reference proteome</keyword>
<comment type="caution">
    <text evidence="1">The sequence shown here is derived from an EMBL/GenBank/DDBJ whole genome shotgun (WGS) entry which is preliminary data.</text>
</comment>
<sequence length="154" mass="17505">MAIPELIPICHDPGYRTSTIGRYDDGQFFGCITGAFPPGYEVGSDWHLHKRWYAVLHRFNYGGYHLGSDIWCPGPGPWAEQQNDCLARWLDALPGREFCGIAIRPFKVEFEGVVFGLLTSNDFEYAEGVEVEDWAELYPNQLGFKSPWDGCYDT</sequence>
<reference evidence="1 2" key="1">
    <citation type="journal article" date="2019" name="Int. J. Syst. Evol. Microbiol.">
        <title>The Global Catalogue of Microorganisms (GCM) 10K type strain sequencing project: providing services to taxonomists for standard genome sequencing and annotation.</title>
        <authorList>
            <consortium name="The Broad Institute Genomics Platform"/>
            <consortium name="The Broad Institute Genome Sequencing Center for Infectious Disease"/>
            <person name="Wu L."/>
            <person name="Ma J."/>
        </authorList>
    </citation>
    <scope>NUCLEOTIDE SEQUENCE [LARGE SCALE GENOMIC DNA]</scope>
    <source>
        <strain evidence="1 2">JCM 16014</strain>
    </source>
</reference>
<protein>
    <submittedName>
        <fullName evidence="1">Uncharacterized protein</fullName>
    </submittedName>
</protein>
<evidence type="ECO:0000313" key="1">
    <source>
        <dbReference type="EMBL" id="GAA2062945.1"/>
    </source>
</evidence>
<gene>
    <name evidence="1" type="ORF">GCM10009839_87730</name>
</gene>
<dbReference type="RefSeq" id="WP_344671690.1">
    <property type="nucleotide sequence ID" value="NZ_BAAAQN010000089.1"/>
</dbReference>